<name>A0ACC2NRT3_9HYME</name>
<gene>
    <name evidence="1" type="ORF">QAD02_004853</name>
</gene>
<accession>A0ACC2NRT3</accession>
<keyword evidence="2" id="KW-1185">Reference proteome</keyword>
<dbReference type="EMBL" id="CM056743">
    <property type="protein sequence ID" value="KAJ8673591.1"/>
    <property type="molecule type" value="Genomic_DNA"/>
</dbReference>
<sequence length="396" mass="43490">MKSVMKITAIFATKPTFRFNQIRCLAQVAPKQREHADNKIQAWQIHSYGGLDELKLSKAKIPVMSNPNDVLIQVEASSVNPIDVAMIRGYGSTVLNVLRQIKSCNSRPTSDIEFPLTLGRDFTGIVVAKGHGVHKLNVGDEVWGVVPVQQQGCHADHVMVNSCLVNKRPSNLSHIEAASILYAGLTAWSALWYTGGLCYKTALPTQSNRRVLVLGGSGGVGTLAIQLLKAWNMQVVTTCSTDAVDMLQDLGADLVIDYKGDDTDAKVITEGPYSIILDCCNQGPDAVKSKGYPHCTYITLNSPLLRNVDENGLILGTIKNFGDLIKHNIPTNDKLSLVKWGFFAPSPTGIETIQDLVERKQIVPVVQEVFRFEELPQAYQRVSEGHLRGKVVIDMR</sequence>
<evidence type="ECO:0000313" key="2">
    <source>
        <dbReference type="Proteomes" id="UP001239111"/>
    </source>
</evidence>
<evidence type="ECO:0000313" key="1">
    <source>
        <dbReference type="EMBL" id="KAJ8673591.1"/>
    </source>
</evidence>
<comment type="caution">
    <text evidence="1">The sequence shown here is derived from an EMBL/GenBank/DDBJ whole genome shotgun (WGS) entry which is preliminary data.</text>
</comment>
<proteinExistence type="predicted"/>
<reference evidence="1" key="1">
    <citation type="submission" date="2023-04" db="EMBL/GenBank/DDBJ databases">
        <title>A chromosome-level genome assembly of the parasitoid wasp Eretmocerus hayati.</title>
        <authorList>
            <person name="Zhong Y."/>
            <person name="Liu S."/>
            <person name="Liu Y."/>
        </authorList>
    </citation>
    <scope>NUCLEOTIDE SEQUENCE</scope>
    <source>
        <strain evidence="1">ZJU_SS_LIU_2023</strain>
    </source>
</reference>
<protein>
    <submittedName>
        <fullName evidence="1">Uncharacterized protein</fullName>
    </submittedName>
</protein>
<dbReference type="Proteomes" id="UP001239111">
    <property type="component" value="Chromosome 3"/>
</dbReference>
<organism evidence="1 2">
    <name type="scientific">Eretmocerus hayati</name>
    <dbReference type="NCBI Taxonomy" id="131215"/>
    <lineage>
        <taxon>Eukaryota</taxon>
        <taxon>Metazoa</taxon>
        <taxon>Ecdysozoa</taxon>
        <taxon>Arthropoda</taxon>
        <taxon>Hexapoda</taxon>
        <taxon>Insecta</taxon>
        <taxon>Pterygota</taxon>
        <taxon>Neoptera</taxon>
        <taxon>Endopterygota</taxon>
        <taxon>Hymenoptera</taxon>
        <taxon>Apocrita</taxon>
        <taxon>Proctotrupomorpha</taxon>
        <taxon>Chalcidoidea</taxon>
        <taxon>Aphelinidae</taxon>
        <taxon>Aphelininae</taxon>
        <taxon>Eretmocerus</taxon>
    </lineage>
</organism>